<dbReference type="PANTHER" id="PTHR23099:SF0">
    <property type="entry name" value="GERM CELL NUCLEAR ACIDIC PROTEIN"/>
    <property type="match status" value="1"/>
</dbReference>
<dbReference type="GO" id="GO:0006950">
    <property type="term" value="P:response to stress"/>
    <property type="evidence" value="ECO:0007669"/>
    <property type="project" value="UniProtKB-ARBA"/>
</dbReference>
<accession>A0A381L4X9</accession>
<feature type="compositionally biased region" description="Basic residues" evidence="1">
    <location>
        <begin position="160"/>
        <end position="170"/>
    </location>
</feature>
<feature type="region of interest" description="Disordered" evidence="1">
    <location>
        <begin position="1"/>
        <end position="81"/>
    </location>
</feature>
<dbReference type="EMBL" id="UIGY01000025">
    <property type="protein sequence ID" value="SUZ08570.1"/>
    <property type="molecule type" value="Genomic_DNA"/>
</dbReference>
<dbReference type="PANTHER" id="PTHR23099">
    <property type="entry name" value="TRANSCRIPTIONAL REGULATOR"/>
    <property type="match status" value="1"/>
</dbReference>
<feature type="region of interest" description="Disordered" evidence="1">
    <location>
        <begin position="100"/>
        <end position="238"/>
    </location>
</feature>
<dbReference type="AlphaFoldDB" id="A0A381L4X9"/>
<reference evidence="3" key="1">
    <citation type="submission" date="2018-07" db="EMBL/GenBank/DDBJ databases">
        <authorList>
            <person name="Quirk P.G."/>
            <person name="Krulwich T.A."/>
        </authorList>
    </citation>
    <scope>NUCLEOTIDE SEQUENCE</scope>
    <source>
        <strain evidence="3">96224</strain>
    </source>
</reference>
<dbReference type="InterPro" id="IPR035240">
    <property type="entry name" value="SprT_Zn_ribbon"/>
</dbReference>
<feature type="compositionally biased region" description="Polar residues" evidence="1">
    <location>
        <begin position="56"/>
        <end position="67"/>
    </location>
</feature>
<feature type="compositionally biased region" description="Polar residues" evidence="1">
    <location>
        <begin position="14"/>
        <end position="25"/>
    </location>
</feature>
<sequence length="558" mass="61791">MARLAKISVDAASRNHSPSAVGNQERTSEDDNSAPDQVQPGSLAVRRAVTKHSHSAPPTSFKLSSTAPLKRDAHRPDTLFAIKLPPANSLTSCTQYTREGGRTRVGAKAAEVSGPSDVDSDDTTDLSGFIVSDSVSIYEEDEEEDKEEEAKPTEAIKAPRPARRLVRGRRPAITDDDSDEELNARMKQLSNAHCPPITPCESTENAGALRPDRTPPRSARPKSQLLASPTKMPPIPAPPYASHTDAFWEPDVINEWNEAYSPVKKKVREPVSRSIGDQPQLKTTDKTARAARRTFSATKQAIAEAFLAELDDKLTQGKVAQLAAPTGGIRITWSKNLTSTAGRAHWKRETLPNENTTTFRHHAKIELADKVIDDENRLLNVVAHEFCHLATFMVSGVRDRPHGREFQTWAAECARHFGERGVRVTTRHNYAIAYKYVWTCVACGREVQRHSKSVDPARQACGSCHGRLQQTKPPPRSTVSAYQLFVREHLPKLRRENPTSPQKEMMGLVAKRYHDAKTGRQQAEIARAGGVEDQVKVEDEIEIMARKLNMIDLTSPGK</sequence>
<evidence type="ECO:0000259" key="2">
    <source>
        <dbReference type="SMART" id="SM00731"/>
    </source>
</evidence>
<dbReference type="InterPro" id="IPR006640">
    <property type="entry name" value="SprT-like_domain"/>
</dbReference>
<name>A0A381L4X9_BLUGR</name>
<protein>
    <submittedName>
        <fullName evidence="3">Bgt-1819</fullName>
    </submittedName>
</protein>
<feature type="domain" description="SprT-like" evidence="2">
    <location>
        <begin position="308"/>
        <end position="471"/>
    </location>
</feature>
<dbReference type="SUPFAM" id="SSF47095">
    <property type="entry name" value="HMG-box"/>
    <property type="match status" value="1"/>
</dbReference>
<proteinExistence type="predicted"/>
<evidence type="ECO:0000256" key="1">
    <source>
        <dbReference type="SAM" id="MobiDB-lite"/>
    </source>
</evidence>
<dbReference type="Pfam" id="PF17283">
    <property type="entry name" value="Zn_ribbon_SprT"/>
    <property type="match status" value="1"/>
</dbReference>
<dbReference type="SMART" id="SM00731">
    <property type="entry name" value="SprT"/>
    <property type="match status" value="1"/>
</dbReference>
<dbReference type="CDD" id="cd00084">
    <property type="entry name" value="HMG-box_SF"/>
    <property type="match status" value="1"/>
</dbReference>
<dbReference type="OrthoDB" id="20772at2759"/>
<organism evidence="3">
    <name type="scientific">Blumeria graminis f. sp. tritici 96224</name>
    <dbReference type="NCBI Taxonomy" id="1268274"/>
    <lineage>
        <taxon>Eukaryota</taxon>
        <taxon>Fungi</taxon>
        <taxon>Dikarya</taxon>
        <taxon>Ascomycota</taxon>
        <taxon>Pezizomycotina</taxon>
        <taxon>Leotiomycetes</taxon>
        <taxon>Erysiphales</taxon>
        <taxon>Erysiphaceae</taxon>
        <taxon>Blumeria</taxon>
    </lineage>
</organism>
<feature type="compositionally biased region" description="Acidic residues" evidence="1">
    <location>
        <begin position="138"/>
        <end position="147"/>
    </location>
</feature>
<evidence type="ECO:0000313" key="3">
    <source>
        <dbReference type="EMBL" id="SUZ08570.1"/>
    </source>
</evidence>
<gene>
    <name evidence="3" type="ORF">BGT96224V2_LOCUS1705</name>
</gene>
<dbReference type="Pfam" id="PF10263">
    <property type="entry name" value="SprT-like"/>
    <property type="match status" value="1"/>
</dbReference>
<dbReference type="Gene3D" id="1.10.30.10">
    <property type="entry name" value="High mobility group box domain"/>
    <property type="match status" value="1"/>
</dbReference>
<dbReference type="GO" id="GO:0005634">
    <property type="term" value="C:nucleus"/>
    <property type="evidence" value="ECO:0007669"/>
    <property type="project" value="TreeGrafter"/>
</dbReference>
<dbReference type="InterPro" id="IPR036910">
    <property type="entry name" value="HMG_box_dom_sf"/>
</dbReference>